<feature type="transmembrane region" description="Helical" evidence="6">
    <location>
        <begin position="46"/>
        <end position="64"/>
    </location>
</feature>
<feature type="transmembrane region" description="Helical" evidence="6">
    <location>
        <begin position="206"/>
        <end position="228"/>
    </location>
</feature>
<evidence type="ECO:0000256" key="5">
    <source>
        <dbReference type="ARBA" id="ARBA00023136"/>
    </source>
</evidence>
<organism evidence="7 8">
    <name type="scientific">Caerostris extrusa</name>
    <name type="common">Bark spider</name>
    <name type="synonym">Caerostris bankana</name>
    <dbReference type="NCBI Taxonomy" id="172846"/>
    <lineage>
        <taxon>Eukaryota</taxon>
        <taxon>Metazoa</taxon>
        <taxon>Ecdysozoa</taxon>
        <taxon>Arthropoda</taxon>
        <taxon>Chelicerata</taxon>
        <taxon>Arachnida</taxon>
        <taxon>Araneae</taxon>
        <taxon>Araneomorphae</taxon>
        <taxon>Entelegynae</taxon>
        <taxon>Araneoidea</taxon>
        <taxon>Araneidae</taxon>
        <taxon>Caerostris</taxon>
    </lineage>
</organism>
<name>A0AAV4UBS6_CAEEX</name>
<feature type="transmembrane region" description="Helical" evidence="6">
    <location>
        <begin position="290"/>
        <end position="311"/>
    </location>
</feature>
<keyword evidence="4 6" id="KW-1133">Transmembrane helix</keyword>
<feature type="transmembrane region" description="Helical" evidence="6">
    <location>
        <begin position="331"/>
        <end position="350"/>
    </location>
</feature>
<dbReference type="SUPFAM" id="SSF103473">
    <property type="entry name" value="MFS general substrate transporter"/>
    <property type="match status" value="1"/>
</dbReference>
<comment type="subcellular location">
    <subcellularLocation>
        <location evidence="1">Membrane</location>
        <topology evidence="1">Multi-pass membrane protein</topology>
    </subcellularLocation>
</comment>
<evidence type="ECO:0000256" key="3">
    <source>
        <dbReference type="ARBA" id="ARBA00022692"/>
    </source>
</evidence>
<sequence>MQKFRILKNLSSLAFGHFLVFTAFDSLSNLQSTLNEHGGVGVASQSVIYAFFTISSFFLPTYLIKRFGCKKTLLISVFSVCPYIAANFYPTWSTLVPSAVLSGLAFGPLWAARSTYVNQLSFQYSGYTTASISVVNAWFFGIYSFFHENAEIWGNVISYYVLKENSSNGTETAVPDETLMQCGVNFCGKSSDTINPNLRPPSDEKLYTLTGIYLVFVVLAGFVILFVMDSLDDDSQERDNKVEKKKTKLSANLLIATLKHMKNKDQLLLIPLSFYCGLADGFYNSDFTKSYIACAWGISQVGHVTICYGVVSAIMDCSVGFLVKCITRIPVFILAASSHLMLFIVLLLWRPHSDNYSLYFVLSGIYGIGASVWWSQIIAFYGVIFKENEEPAFSNFYFWSSLGFSVAYAYSDSLCTSVNIYILIGLLFLAIAAYIGAEFRNSCSKKTKNKNPNNQVKEHCVGIKDNEISLLTSSS</sequence>
<dbReference type="InterPro" id="IPR010291">
    <property type="entry name" value="Ion_channel_UNC-93"/>
</dbReference>
<keyword evidence="5 6" id="KW-0472">Membrane</keyword>
<dbReference type="Gene3D" id="1.20.1250.20">
    <property type="entry name" value="MFS general substrate transporter like domains"/>
    <property type="match status" value="2"/>
</dbReference>
<gene>
    <name evidence="7" type="primary">unc93a</name>
    <name evidence="7" type="ORF">CEXT_373261</name>
</gene>
<dbReference type="GO" id="GO:0055120">
    <property type="term" value="C:striated muscle dense body"/>
    <property type="evidence" value="ECO:0007669"/>
    <property type="project" value="TreeGrafter"/>
</dbReference>
<dbReference type="PANTHER" id="PTHR19444:SF11">
    <property type="entry name" value="UNC93-LIKE PROTEIN"/>
    <property type="match status" value="1"/>
</dbReference>
<dbReference type="GO" id="GO:0006937">
    <property type="term" value="P:regulation of muscle contraction"/>
    <property type="evidence" value="ECO:0007669"/>
    <property type="project" value="TreeGrafter"/>
</dbReference>
<keyword evidence="3 6" id="KW-0812">Transmembrane</keyword>
<evidence type="ECO:0000256" key="6">
    <source>
        <dbReference type="SAM" id="Phobius"/>
    </source>
</evidence>
<dbReference type="InterPro" id="IPR036259">
    <property type="entry name" value="MFS_trans_sf"/>
</dbReference>
<evidence type="ECO:0000256" key="4">
    <source>
        <dbReference type="ARBA" id="ARBA00022989"/>
    </source>
</evidence>
<feature type="transmembrane region" description="Helical" evidence="6">
    <location>
        <begin position="417"/>
        <end position="437"/>
    </location>
</feature>
<evidence type="ECO:0000256" key="1">
    <source>
        <dbReference type="ARBA" id="ARBA00004141"/>
    </source>
</evidence>
<dbReference type="Pfam" id="PF05978">
    <property type="entry name" value="UNC-93"/>
    <property type="match status" value="1"/>
</dbReference>
<dbReference type="GO" id="GO:0015459">
    <property type="term" value="F:potassium channel regulator activity"/>
    <property type="evidence" value="ECO:0007669"/>
    <property type="project" value="TreeGrafter"/>
</dbReference>
<accession>A0AAV4UBS6</accession>
<protein>
    <submittedName>
        <fullName evidence="7">Protein unc-93 homolog A</fullName>
    </submittedName>
</protein>
<reference evidence="7 8" key="1">
    <citation type="submission" date="2021-06" db="EMBL/GenBank/DDBJ databases">
        <title>Caerostris extrusa draft genome.</title>
        <authorList>
            <person name="Kono N."/>
            <person name="Arakawa K."/>
        </authorList>
    </citation>
    <scope>NUCLEOTIDE SEQUENCE [LARGE SCALE GENOMIC DNA]</scope>
</reference>
<feature type="transmembrane region" description="Helical" evidence="6">
    <location>
        <begin position="396"/>
        <end position="411"/>
    </location>
</feature>
<dbReference type="Proteomes" id="UP001054945">
    <property type="component" value="Unassembled WGS sequence"/>
</dbReference>
<feature type="transmembrane region" description="Helical" evidence="6">
    <location>
        <begin position="356"/>
        <end position="384"/>
    </location>
</feature>
<feature type="transmembrane region" description="Helical" evidence="6">
    <location>
        <begin position="71"/>
        <end position="89"/>
    </location>
</feature>
<comment type="caution">
    <text evidence="7">The sequence shown here is derived from an EMBL/GenBank/DDBJ whole genome shotgun (WGS) entry which is preliminary data.</text>
</comment>
<comment type="similarity">
    <text evidence="2">Belongs to the unc-93 family.</text>
</comment>
<dbReference type="InterPro" id="IPR051951">
    <property type="entry name" value="UNC-93_regulatory"/>
</dbReference>
<dbReference type="GO" id="GO:0043266">
    <property type="term" value="P:regulation of potassium ion transport"/>
    <property type="evidence" value="ECO:0007669"/>
    <property type="project" value="TreeGrafter"/>
</dbReference>
<evidence type="ECO:0000256" key="2">
    <source>
        <dbReference type="ARBA" id="ARBA00009172"/>
    </source>
</evidence>
<dbReference type="PANTHER" id="PTHR19444">
    <property type="entry name" value="UNC-93 RELATED"/>
    <property type="match status" value="1"/>
</dbReference>
<keyword evidence="8" id="KW-1185">Reference proteome</keyword>
<dbReference type="AlphaFoldDB" id="A0AAV4UBS6"/>
<dbReference type="GO" id="GO:0005886">
    <property type="term" value="C:plasma membrane"/>
    <property type="evidence" value="ECO:0007669"/>
    <property type="project" value="TreeGrafter"/>
</dbReference>
<dbReference type="EMBL" id="BPLR01012612">
    <property type="protein sequence ID" value="GIY55198.1"/>
    <property type="molecule type" value="Genomic_DNA"/>
</dbReference>
<feature type="transmembrane region" description="Helical" evidence="6">
    <location>
        <begin position="124"/>
        <end position="146"/>
    </location>
</feature>
<evidence type="ECO:0000313" key="8">
    <source>
        <dbReference type="Proteomes" id="UP001054945"/>
    </source>
</evidence>
<evidence type="ECO:0000313" key="7">
    <source>
        <dbReference type="EMBL" id="GIY55198.1"/>
    </source>
</evidence>
<proteinExistence type="inferred from homology"/>